<dbReference type="GO" id="GO:0005506">
    <property type="term" value="F:iron ion binding"/>
    <property type="evidence" value="ECO:0007669"/>
    <property type="project" value="InterPro"/>
</dbReference>
<name>A0A9P4P264_9PEZI</name>
<evidence type="ECO:0000256" key="5">
    <source>
        <dbReference type="PIRSR" id="PIRSR602403-1"/>
    </source>
</evidence>
<evidence type="ECO:0000256" key="2">
    <source>
        <dbReference type="ARBA" id="ARBA00010617"/>
    </source>
</evidence>
<comment type="similarity">
    <text evidence="2">Belongs to the cytochrome P450 family.</text>
</comment>
<reference evidence="7" key="1">
    <citation type="journal article" date="2020" name="Stud. Mycol.">
        <title>101 Dothideomycetes genomes: a test case for predicting lifestyles and emergence of pathogens.</title>
        <authorList>
            <person name="Haridas S."/>
            <person name="Albert R."/>
            <person name="Binder M."/>
            <person name="Bloem J."/>
            <person name="Labutti K."/>
            <person name="Salamov A."/>
            <person name="Andreopoulos B."/>
            <person name="Baker S."/>
            <person name="Barry K."/>
            <person name="Bills G."/>
            <person name="Bluhm B."/>
            <person name="Cannon C."/>
            <person name="Castanera R."/>
            <person name="Culley D."/>
            <person name="Daum C."/>
            <person name="Ezra D."/>
            <person name="Gonzalez J."/>
            <person name="Henrissat B."/>
            <person name="Kuo A."/>
            <person name="Liang C."/>
            <person name="Lipzen A."/>
            <person name="Lutzoni F."/>
            <person name="Magnuson J."/>
            <person name="Mondo S."/>
            <person name="Nolan M."/>
            <person name="Ohm R."/>
            <person name="Pangilinan J."/>
            <person name="Park H.-J."/>
            <person name="Ramirez L."/>
            <person name="Alfaro M."/>
            <person name="Sun H."/>
            <person name="Tritt A."/>
            <person name="Yoshinaga Y."/>
            <person name="Zwiers L.-H."/>
            <person name="Turgeon B."/>
            <person name="Goodwin S."/>
            <person name="Spatafora J."/>
            <person name="Crous P."/>
            <person name="Grigoriev I."/>
        </authorList>
    </citation>
    <scope>NUCLEOTIDE SEQUENCE</scope>
    <source>
        <strain evidence="7">CBS 130266</strain>
    </source>
</reference>
<evidence type="ECO:0000256" key="6">
    <source>
        <dbReference type="SAM" id="Phobius"/>
    </source>
</evidence>
<keyword evidence="4 5" id="KW-0408">Iron</keyword>
<dbReference type="AlphaFoldDB" id="A0A9P4P264"/>
<feature type="binding site" description="axial binding residue" evidence="5">
    <location>
        <position position="502"/>
    </location>
    <ligand>
        <name>heme</name>
        <dbReference type="ChEBI" id="CHEBI:30413"/>
    </ligand>
    <ligandPart>
        <name>Fe</name>
        <dbReference type="ChEBI" id="CHEBI:18248"/>
    </ligandPart>
</feature>
<feature type="transmembrane region" description="Helical" evidence="6">
    <location>
        <begin position="12"/>
        <end position="31"/>
    </location>
</feature>
<keyword evidence="6" id="KW-1133">Transmembrane helix</keyword>
<keyword evidence="5" id="KW-0349">Heme</keyword>
<dbReference type="Gene3D" id="1.10.630.10">
    <property type="entry name" value="Cytochrome P450"/>
    <property type="match status" value="1"/>
</dbReference>
<comment type="cofactor">
    <cofactor evidence="1 5">
        <name>heme</name>
        <dbReference type="ChEBI" id="CHEBI:30413"/>
    </cofactor>
</comment>
<dbReference type="EMBL" id="MU007012">
    <property type="protein sequence ID" value="KAF2435902.1"/>
    <property type="molecule type" value="Genomic_DNA"/>
</dbReference>
<dbReference type="PANTHER" id="PTHR24305:SF232">
    <property type="entry name" value="P450, PUTATIVE (EUROFUNG)-RELATED"/>
    <property type="match status" value="1"/>
</dbReference>
<dbReference type="InterPro" id="IPR001128">
    <property type="entry name" value="Cyt_P450"/>
</dbReference>
<accession>A0A9P4P264</accession>
<dbReference type="Proteomes" id="UP000800235">
    <property type="component" value="Unassembled WGS sequence"/>
</dbReference>
<dbReference type="GO" id="GO:0016705">
    <property type="term" value="F:oxidoreductase activity, acting on paired donors, with incorporation or reduction of molecular oxygen"/>
    <property type="evidence" value="ECO:0007669"/>
    <property type="project" value="InterPro"/>
</dbReference>
<evidence type="ECO:0000256" key="3">
    <source>
        <dbReference type="ARBA" id="ARBA00022723"/>
    </source>
</evidence>
<protein>
    <submittedName>
        <fullName evidence="7">Cytochrome P450</fullName>
    </submittedName>
</protein>
<keyword evidence="8" id="KW-1185">Reference proteome</keyword>
<organism evidence="7 8">
    <name type="scientific">Tothia fuscella</name>
    <dbReference type="NCBI Taxonomy" id="1048955"/>
    <lineage>
        <taxon>Eukaryota</taxon>
        <taxon>Fungi</taxon>
        <taxon>Dikarya</taxon>
        <taxon>Ascomycota</taxon>
        <taxon>Pezizomycotina</taxon>
        <taxon>Dothideomycetes</taxon>
        <taxon>Pleosporomycetidae</taxon>
        <taxon>Venturiales</taxon>
        <taxon>Cylindrosympodiaceae</taxon>
        <taxon>Tothia</taxon>
    </lineage>
</organism>
<evidence type="ECO:0000313" key="7">
    <source>
        <dbReference type="EMBL" id="KAF2435902.1"/>
    </source>
</evidence>
<dbReference type="InterPro" id="IPR036396">
    <property type="entry name" value="Cyt_P450_sf"/>
</dbReference>
<gene>
    <name evidence="7" type="ORF">EJ08DRAFT_667802</name>
</gene>
<keyword evidence="3 5" id="KW-0479">Metal-binding</keyword>
<sequence length="555" mass="63337">MLSFLLKVSWSSFTVLVPGILLLLFLFYKWILPKPIPGIPHNRGATRHILGDIPDLTSRVRSTKHFWSWFSLQNKNLNSAIVQVWPRPFRKPWVIVTDFREAQDVLLRRTTEFDRSNFFGDVFTGLIPDKHISKKSSSGEFKRNRNLLRDLMTPSQTFLHQVAAPNIYLATTTMLQLWHEKVRLAQGRPFSVNKDVNNGALDAIYASMELPENPNEAVVFPTVPLPADFKAILTLTESLETSTQSPVPKLHHWLLRQTPYMWKAIARKEGLIRRHVLDTTERLASPSDTDKRIGCAMDDIISREIAEARHKGRAAVTDSRPIFDELFGFLVAGHDTTSTTMTWGLKHLADHQDVQTRLRSDLRAAFKDAVTENRRPTALEISKSSIPYLDAVIEEILRKAQTANGIARIALQDTTLLGYHIPKGTDVFFLGNGPSIQSPPLFVAEELRSQTSRTTPNKIGSWELHDIAQFKPERWLTQTAQGQEFDALAGPHLAFGLGRRGCWGKRLGYLELRLFIVLILWDFVLQEVPQEYNSYDWVDILTRQTVQCYVRLQKI</sequence>
<keyword evidence="6" id="KW-0812">Transmembrane</keyword>
<evidence type="ECO:0000313" key="8">
    <source>
        <dbReference type="Proteomes" id="UP000800235"/>
    </source>
</evidence>
<dbReference type="PRINTS" id="PR00385">
    <property type="entry name" value="P450"/>
</dbReference>
<keyword evidence="6" id="KW-0472">Membrane</keyword>
<dbReference type="PANTHER" id="PTHR24305">
    <property type="entry name" value="CYTOCHROME P450"/>
    <property type="match status" value="1"/>
</dbReference>
<evidence type="ECO:0000256" key="1">
    <source>
        <dbReference type="ARBA" id="ARBA00001971"/>
    </source>
</evidence>
<dbReference type="GO" id="GO:0020037">
    <property type="term" value="F:heme binding"/>
    <property type="evidence" value="ECO:0007669"/>
    <property type="project" value="InterPro"/>
</dbReference>
<dbReference type="OrthoDB" id="1470350at2759"/>
<comment type="caution">
    <text evidence="7">The sequence shown here is derived from an EMBL/GenBank/DDBJ whole genome shotgun (WGS) entry which is preliminary data.</text>
</comment>
<dbReference type="PRINTS" id="PR00465">
    <property type="entry name" value="EP450IV"/>
</dbReference>
<dbReference type="InterPro" id="IPR002403">
    <property type="entry name" value="Cyt_P450_E_grp-IV"/>
</dbReference>
<dbReference type="GO" id="GO:0004497">
    <property type="term" value="F:monooxygenase activity"/>
    <property type="evidence" value="ECO:0007669"/>
    <property type="project" value="InterPro"/>
</dbReference>
<proteinExistence type="inferred from homology"/>
<evidence type="ECO:0000256" key="4">
    <source>
        <dbReference type="ARBA" id="ARBA00023004"/>
    </source>
</evidence>
<dbReference type="SUPFAM" id="SSF48264">
    <property type="entry name" value="Cytochrome P450"/>
    <property type="match status" value="1"/>
</dbReference>
<dbReference type="InterPro" id="IPR050121">
    <property type="entry name" value="Cytochrome_P450_monoxygenase"/>
</dbReference>
<dbReference type="Pfam" id="PF00067">
    <property type="entry name" value="p450"/>
    <property type="match status" value="2"/>
</dbReference>